<organism evidence="1 2">
    <name type="scientific">Arabis alpina</name>
    <name type="common">Alpine rock-cress</name>
    <dbReference type="NCBI Taxonomy" id="50452"/>
    <lineage>
        <taxon>Eukaryota</taxon>
        <taxon>Viridiplantae</taxon>
        <taxon>Streptophyta</taxon>
        <taxon>Embryophyta</taxon>
        <taxon>Tracheophyta</taxon>
        <taxon>Spermatophyta</taxon>
        <taxon>Magnoliopsida</taxon>
        <taxon>eudicotyledons</taxon>
        <taxon>Gunneridae</taxon>
        <taxon>Pentapetalae</taxon>
        <taxon>rosids</taxon>
        <taxon>malvids</taxon>
        <taxon>Brassicales</taxon>
        <taxon>Brassicaceae</taxon>
        <taxon>Arabideae</taxon>
        <taxon>Arabis</taxon>
    </lineage>
</organism>
<protein>
    <submittedName>
        <fullName evidence="1">Uncharacterized protein</fullName>
    </submittedName>
</protein>
<evidence type="ECO:0000313" key="2">
    <source>
        <dbReference type="Proteomes" id="UP000029120"/>
    </source>
</evidence>
<proteinExistence type="predicted"/>
<dbReference type="OrthoDB" id="1044253at2759"/>
<accession>A0A087HI36</accession>
<gene>
    <name evidence="1" type="ordered locus">AALP_Aa2g172200</name>
</gene>
<dbReference type="Proteomes" id="UP000029120">
    <property type="component" value="Chromosome 2"/>
</dbReference>
<dbReference type="OMA" id="KSMPWEL"/>
<dbReference type="EMBL" id="CM002870">
    <property type="protein sequence ID" value="KFK41788.1"/>
    <property type="molecule type" value="Genomic_DNA"/>
</dbReference>
<keyword evidence="2" id="KW-1185">Reference proteome</keyword>
<reference evidence="2" key="1">
    <citation type="journal article" date="2015" name="Nat. Plants">
        <title>Genome expansion of Arabis alpina linked with retrotransposition and reduced symmetric DNA methylation.</title>
        <authorList>
            <person name="Willing E.M."/>
            <person name="Rawat V."/>
            <person name="Mandakova T."/>
            <person name="Maumus F."/>
            <person name="James G.V."/>
            <person name="Nordstroem K.J."/>
            <person name="Becker C."/>
            <person name="Warthmann N."/>
            <person name="Chica C."/>
            <person name="Szarzynska B."/>
            <person name="Zytnicki M."/>
            <person name="Albani M.C."/>
            <person name="Kiefer C."/>
            <person name="Bergonzi S."/>
            <person name="Castaings L."/>
            <person name="Mateos J.L."/>
            <person name="Berns M.C."/>
            <person name="Bujdoso N."/>
            <person name="Piofczyk T."/>
            <person name="de Lorenzo L."/>
            <person name="Barrero-Sicilia C."/>
            <person name="Mateos I."/>
            <person name="Piednoel M."/>
            <person name="Hagmann J."/>
            <person name="Chen-Min-Tao R."/>
            <person name="Iglesias-Fernandez R."/>
            <person name="Schuster S.C."/>
            <person name="Alonso-Blanco C."/>
            <person name="Roudier F."/>
            <person name="Carbonero P."/>
            <person name="Paz-Ares J."/>
            <person name="Davis S.J."/>
            <person name="Pecinka A."/>
            <person name="Quesneville H."/>
            <person name="Colot V."/>
            <person name="Lysak M.A."/>
            <person name="Weigel D."/>
            <person name="Coupland G."/>
            <person name="Schneeberger K."/>
        </authorList>
    </citation>
    <scope>NUCLEOTIDE SEQUENCE [LARGE SCALE GENOMIC DNA]</scope>
    <source>
        <strain evidence="2">cv. Pajares</strain>
    </source>
</reference>
<evidence type="ECO:0000313" key="1">
    <source>
        <dbReference type="EMBL" id="KFK41788.1"/>
    </source>
</evidence>
<dbReference type="AlphaFoldDB" id="A0A087HI36"/>
<sequence>MAIEIQEITHESQIGLTKKRSSQTHNDMYFIVFPTIKSMGSLCSSTDAIIIDDDDEEEITLEPKKKKQRLGSWWNYDDAVNELSCVVKGSSKAKDNNDVVSSVDSCFISTDHIHEKKKDDTNSSLSSIRHDNFIDLSEDDIVGESTCSSNKGNGHVTLEELGVTVEDLKSMPWELFEPISRVDSCFSSTDLHETETTKKKDDTNSSLSSIHHDNFIDLSEDEIVCETTISSSNKGNGHVTLEELGVTVEDLKSMPWELFDPTWEIRSETMDPWLGGYVKDIISPCL</sequence>
<name>A0A087HI36_ARAAL</name>
<dbReference type="Gramene" id="KFK41788">
    <property type="protein sequence ID" value="KFK41788"/>
    <property type="gene ID" value="AALP_AA2G172200"/>
</dbReference>